<feature type="region of interest" description="Disordered" evidence="1">
    <location>
        <begin position="48"/>
        <end position="70"/>
    </location>
</feature>
<dbReference type="EMBL" id="JAKROA010000012">
    <property type="protein sequence ID" value="KAL5104433.1"/>
    <property type="molecule type" value="Genomic_DNA"/>
</dbReference>
<evidence type="ECO:0000313" key="2">
    <source>
        <dbReference type="EMBL" id="KAL5104433.1"/>
    </source>
</evidence>
<accession>A0ABR4Q438</accession>
<keyword evidence="3" id="KW-1185">Reference proteome</keyword>
<protein>
    <recommendedName>
        <fullName evidence="4">60S ribosomal protein L6</fullName>
    </recommendedName>
</protein>
<gene>
    <name evidence="2" type="ORF">TcWFU_003334</name>
</gene>
<dbReference type="Proteomes" id="UP001651158">
    <property type="component" value="Unassembled WGS sequence"/>
</dbReference>
<evidence type="ECO:0000313" key="3">
    <source>
        <dbReference type="Proteomes" id="UP001651158"/>
    </source>
</evidence>
<reference evidence="2 3" key="1">
    <citation type="journal article" date="2022" name="Front. Cell. Infect. Microbiol.">
        <title>The Genomes of Two Strains of Taenia crassiceps the Animal Model for the Study of Human Cysticercosis.</title>
        <authorList>
            <person name="Bobes R.J."/>
            <person name="Estrada K."/>
            <person name="Rios-Valencia D.G."/>
            <person name="Calderon-Gallegos A."/>
            <person name="de la Torre P."/>
            <person name="Carrero J.C."/>
            <person name="Sanchez-Flores A."/>
            <person name="Laclette J.P."/>
        </authorList>
    </citation>
    <scope>NUCLEOTIDE SEQUENCE [LARGE SCALE GENOMIC DNA]</scope>
    <source>
        <strain evidence="2">WFUcys</strain>
    </source>
</reference>
<sequence>MEKHRPVADPLGKAVYSRIQKPVHASVTLTKVTTKAQFKTANKGLCKKQKEGEGAQEVEVTRSEITPSRH</sequence>
<evidence type="ECO:0000256" key="1">
    <source>
        <dbReference type="SAM" id="MobiDB-lite"/>
    </source>
</evidence>
<comment type="caution">
    <text evidence="2">The sequence shown here is derived from an EMBL/GenBank/DDBJ whole genome shotgun (WGS) entry which is preliminary data.</text>
</comment>
<name>A0ABR4Q438_9CEST</name>
<evidence type="ECO:0008006" key="4">
    <source>
        <dbReference type="Google" id="ProtNLM"/>
    </source>
</evidence>
<proteinExistence type="predicted"/>
<organism evidence="2 3">
    <name type="scientific">Taenia crassiceps</name>
    <dbReference type="NCBI Taxonomy" id="6207"/>
    <lineage>
        <taxon>Eukaryota</taxon>
        <taxon>Metazoa</taxon>
        <taxon>Spiralia</taxon>
        <taxon>Lophotrochozoa</taxon>
        <taxon>Platyhelminthes</taxon>
        <taxon>Cestoda</taxon>
        <taxon>Eucestoda</taxon>
        <taxon>Cyclophyllidea</taxon>
        <taxon>Taeniidae</taxon>
        <taxon>Taenia</taxon>
    </lineage>
</organism>